<sequence>MDEDRVIKMLLDHEGRLERIEHNMVTKKDHDEVMQALDVLIKRSETKDQEVTLHSYRMRELTDTVEEHSHEIKKIKEKVGMR</sequence>
<reference evidence="1 2" key="1">
    <citation type="journal article" date="2016" name="Nat. Commun.">
        <title>Thousands of microbial genomes shed light on interconnected biogeochemical processes in an aquifer system.</title>
        <authorList>
            <person name="Anantharaman K."/>
            <person name="Brown C.T."/>
            <person name="Hug L.A."/>
            <person name="Sharon I."/>
            <person name="Castelle C.J."/>
            <person name="Probst A.J."/>
            <person name="Thomas B.C."/>
            <person name="Singh A."/>
            <person name="Wilkins M.J."/>
            <person name="Karaoz U."/>
            <person name="Brodie E.L."/>
            <person name="Williams K.H."/>
            <person name="Hubbard S.S."/>
            <person name="Banfield J.F."/>
        </authorList>
    </citation>
    <scope>NUCLEOTIDE SEQUENCE [LARGE SCALE GENOMIC DNA]</scope>
</reference>
<evidence type="ECO:0000313" key="1">
    <source>
        <dbReference type="EMBL" id="OGH74015.1"/>
    </source>
</evidence>
<comment type="caution">
    <text evidence="1">The sequence shown here is derived from an EMBL/GenBank/DDBJ whole genome shotgun (WGS) entry which is preliminary data.</text>
</comment>
<organism evidence="1 2">
    <name type="scientific">Candidatus Magasanikbacteria bacterium RIFCSPHIGHO2_02_FULL_51_14</name>
    <dbReference type="NCBI Taxonomy" id="1798683"/>
    <lineage>
        <taxon>Bacteria</taxon>
        <taxon>Candidatus Magasanikiibacteriota</taxon>
    </lineage>
</organism>
<gene>
    <name evidence="1" type="ORF">A3C90_00880</name>
</gene>
<dbReference type="AlphaFoldDB" id="A0A1F6MQR7"/>
<dbReference type="Proteomes" id="UP000177457">
    <property type="component" value="Unassembled WGS sequence"/>
</dbReference>
<name>A0A1F6MQR7_9BACT</name>
<evidence type="ECO:0000313" key="2">
    <source>
        <dbReference type="Proteomes" id="UP000177457"/>
    </source>
</evidence>
<dbReference type="EMBL" id="MFQE01000005">
    <property type="protein sequence ID" value="OGH74015.1"/>
    <property type="molecule type" value="Genomic_DNA"/>
</dbReference>
<proteinExistence type="predicted"/>
<accession>A0A1F6MQR7</accession>
<protein>
    <submittedName>
        <fullName evidence="1">Uncharacterized protein</fullName>
    </submittedName>
</protein>